<reference evidence="4 5" key="1">
    <citation type="submission" date="2020-08" db="EMBL/GenBank/DDBJ databases">
        <title>Genome public.</title>
        <authorList>
            <person name="Liu C."/>
            <person name="Sun Q."/>
        </authorList>
    </citation>
    <scope>NUCLEOTIDE SEQUENCE [LARGE SCALE GENOMIC DNA]</scope>
    <source>
        <strain evidence="4 5">New-7</strain>
    </source>
</reference>
<proteinExistence type="predicted"/>
<dbReference type="InterPro" id="IPR003961">
    <property type="entry name" value="FN3_dom"/>
</dbReference>
<keyword evidence="5" id="KW-1185">Reference proteome</keyword>
<dbReference type="Pfam" id="PF00041">
    <property type="entry name" value="fn3"/>
    <property type="match status" value="3"/>
</dbReference>
<protein>
    <submittedName>
        <fullName evidence="4">Fibronectin type III domain-containing protein</fullName>
    </submittedName>
</protein>
<evidence type="ECO:0000259" key="3">
    <source>
        <dbReference type="PROSITE" id="PS50853"/>
    </source>
</evidence>
<dbReference type="PROSITE" id="PS50853">
    <property type="entry name" value="FN3"/>
    <property type="match status" value="2"/>
</dbReference>
<dbReference type="EMBL" id="JACOOK010000003">
    <property type="protein sequence ID" value="MBC5616560.1"/>
    <property type="molecule type" value="Genomic_DNA"/>
</dbReference>
<dbReference type="InterPro" id="IPR050991">
    <property type="entry name" value="ECM_Regulatory_Proteins"/>
</dbReference>
<dbReference type="InterPro" id="IPR036116">
    <property type="entry name" value="FN3_sf"/>
</dbReference>
<feature type="chain" id="PRO_5046029072" evidence="2">
    <location>
        <begin position="28"/>
        <end position="872"/>
    </location>
</feature>
<dbReference type="SUPFAM" id="SSF49265">
    <property type="entry name" value="Fibronectin type III"/>
    <property type="match status" value="2"/>
</dbReference>
<comment type="caution">
    <text evidence="4">The sequence shown here is derived from an EMBL/GenBank/DDBJ whole genome shotgun (WGS) entry which is preliminary data.</text>
</comment>
<sequence>MKKFFKVSTLLLLLPALMFMSCKKDNADASYPTPAPTNAVVQAGDGSVTLSWTAPESENLKEYSITWTPGNGQATVQAGTTLYTATGLTNGTAYTFSIAAVYNNGQKSEVVTKQGTPAASVKPEPTDLVVTPWDKEITLSWQAPENGEGLKEYAVSWMPGNGSATVAAGTTTYTATGLTNGTEYTFSVAAAYDDGKKSNALVEQGTPFSAAPTGLVITAPDKKANLSWKAPKNVEGLKEYAVSWTPGNGSATVKADTTGYEATGLTNGTEYTFSVAAVYDNGKQSEAVTGTATPVEAWPEAGMQNATYLNNGIVQLGIDLTHGGSIFHFSEVNTKRNLLNHADEGRFVQQSYYGEADGSKWDGKDWVWNPIQGGGWRGQKPEILSQNITSSSLEIVSVPVHWASGKLLTECQMEEKITLDGDVAHIHYTFRNTGAGATDHPATEQEVPAVFVDYALKNLVYYKGDSPWTNAALTTVVPGWPNEKHTRDEHWAAYVDDSQWGIGVYSPGSPLSTNYRFNGGSSGPTGGSCSYFAPLRTFAITKGLVFEYDVYLKIGTVDEIRSRFAQIRMNGEDVDDDPNFPKGYFYIKDSNNLTVEEEASSPTTGYTYKLTATGADASFTTQRVADGISDKVLTFEYKSGKAISLAIVLDDITQTVYKIKPLSAASQWTTYSFDLGQQIAEAAWGGIGSRFRLVIGDGAGTELELRNLHIRARNAEESTLAAALFLGLQTESANQLGRFEDLTDYFSYETGYSYLYEPSEPEAGKPDDPYIFTVSLTRDIAADENYLSFEYKCAKSASLELFLQIAAGGSIPNLSIPASNDWKSITFDLTAGKAQVLQNFPNAGKKGDRLRFDINNINGTPLYIRAIRLHKK</sequence>
<dbReference type="PANTHER" id="PTHR46708">
    <property type="entry name" value="TENASCIN"/>
    <property type="match status" value="1"/>
</dbReference>
<feature type="signal peptide" evidence="2">
    <location>
        <begin position="1"/>
        <end position="27"/>
    </location>
</feature>
<feature type="domain" description="Fibronectin type-III" evidence="3">
    <location>
        <begin position="122"/>
        <end position="213"/>
    </location>
</feature>
<evidence type="ECO:0000256" key="2">
    <source>
        <dbReference type="SAM" id="SignalP"/>
    </source>
</evidence>
<keyword evidence="1" id="KW-0677">Repeat</keyword>
<accession>A0ABR7CMW6</accession>
<feature type="domain" description="Fibronectin type-III" evidence="3">
    <location>
        <begin position="33"/>
        <end position="119"/>
    </location>
</feature>
<name>A0ABR7CMW6_9BACT</name>
<dbReference type="RefSeq" id="WP_118657146.1">
    <property type="nucleotide sequence ID" value="NZ_JACOOK010000003.1"/>
</dbReference>
<dbReference type="Proteomes" id="UP000636891">
    <property type="component" value="Unassembled WGS sequence"/>
</dbReference>
<evidence type="ECO:0000256" key="1">
    <source>
        <dbReference type="ARBA" id="ARBA00022737"/>
    </source>
</evidence>
<dbReference type="Gene3D" id="2.60.40.10">
    <property type="entry name" value="Immunoglobulins"/>
    <property type="match status" value="3"/>
</dbReference>
<dbReference type="InterPro" id="IPR013783">
    <property type="entry name" value="Ig-like_fold"/>
</dbReference>
<gene>
    <name evidence="4" type="ORF">H8S08_05945</name>
</gene>
<keyword evidence="2" id="KW-0732">Signal</keyword>
<dbReference type="PANTHER" id="PTHR46708:SF2">
    <property type="entry name" value="FIBRONECTIN TYPE-III DOMAIN-CONTAINING PROTEIN"/>
    <property type="match status" value="1"/>
</dbReference>
<organism evidence="4 5">
    <name type="scientific">Alistipes hominis</name>
    <dbReference type="NCBI Taxonomy" id="2763015"/>
    <lineage>
        <taxon>Bacteria</taxon>
        <taxon>Pseudomonadati</taxon>
        <taxon>Bacteroidota</taxon>
        <taxon>Bacteroidia</taxon>
        <taxon>Bacteroidales</taxon>
        <taxon>Rikenellaceae</taxon>
        <taxon>Alistipes</taxon>
    </lineage>
</organism>
<dbReference type="PROSITE" id="PS51257">
    <property type="entry name" value="PROKAR_LIPOPROTEIN"/>
    <property type="match status" value="1"/>
</dbReference>
<evidence type="ECO:0000313" key="5">
    <source>
        <dbReference type="Proteomes" id="UP000636891"/>
    </source>
</evidence>
<dbReference type="SMART" id="SM00060">
    <property type="entry name" value="FN3"/>
    <property type="match status" value="3"/>
</dbReference>
<evidence type="ECO:0000313" key="4">
    <source>
        <dbReference type="EMBL" id="MBC5616560.1"/>
    </source>
</evidence>
<dbReference type="CDD" id="cd00063">
    <property type="entry name" value="FN3"/>
    <property type="match status" value="3"/>
</dbReference>